<name>A0A3P3WF62_9FLAO</name>
<sequence>MKFVIFVTLIFFPLQDMKSQNIIDLFYVIPDKFVDDLTVIERKELLKNESIIKDDMIYYINFDKQNGYLRFEQNYMEGQSGYAIFEITFWNLKNKKLIAVSSVFGSNGGFHQNDFKFFEYKNGILSLVKTGYLKNYSNNFEDFINRLVSEFTKVNVNQTIKEDLKYIGFTIDLPKEGKNINVSFTESDLYNEYSKYLNKESKIYIFNKESELFE</sequence>
<comment type="caution">
    <text evidence="1">The sequence shown here is derived from an EMBL/GenBank/DDBJ whole genome shotgun (WGS) entry which is preliminary data.</text>
</comment>
<dbReference type="OrthoDB" id="1239452at2"/>
<dbReference type="Proteomes" id="UP000275719">
    <property type="component" value="Unassembled WGS sequence"/>
</dbReference>
<dbReference type="AlphaFoldDB" id="A0A3P3WF62"/>
<dbReference type="RefSeq" id="WP_125017097.1">
    <property type="nucleotide sequence ID" value="NZ_RQVQ01000004.1"/>
</dbReference>
<organism evidence="1 2">
    <name type="scientific">Paenimyroides tangerinum</name>
    <dbReference type="NCBI Taxonomy" id="2488728"/>
    <lineage>
        <taxon>Bacteria</taxon>
        <taxon>Pseudomonadati</taxon>
        <taxon>Bacteroidota</taxon>
        <taxon>Flavobacteriia</taxon>
        <taxon>Flavobacteriales</taxon>
        <taxon>Flavobacteriaceae</taxon>
        <taxon>Paenimyroides</taxon>
    </lineage>
</organism>
<evidence type="ECO:0000313" key="1">
    <source>
        <dbReference type="EMBL" id="RRJ92686.1"/>
    </source>
</evidence>
<dbReference type="EMBL" id="RQVQ01000004">
    <property type="protein sequence ID" value="RRJ92686.1"/>
    <property type="molecule type" value="Genomic_DNA"/>
</dbReference>
<keyword evidence="2" id="KW-1185">Reference proteome</keyword>
<reference evidence="1 2" key="1">
    <citation type="submission" date="2018-11" db="EMBL/GenBank/DDBJ databases">
        <title>Flavobacterium sp. nov., YIM 102701-2 draft genome.</title>
        <authorList>
            <person name="Li G."/>
            <person name="Jiang Y."/>
        </authorList>
    </citation>
    <scope>NUCLEOTIDE SEQUENCE [LARGE SCALE GENOMIC DNA]</scope>
    <source>
        <strain evidence="1 2">YIM 102701-2</strain>
    </source>
</reference>
<proteinExistence type="predicted"/>
<accession>A0A3P3WF62</accession>
<protein>
    <submittedName>
        <fullName evidence="1">Uncharacterized protein</fullName>
    </submittedName>
</protein>
<evidence type="ECO:0000313" key="2">
    <source>
        <dbReference type="Proteomes" id="UP000275719"/>
    </source>
</evidence>
<gene>
    <name evidence="1" type="ORF">EG240_02565</name>
</gene>